<evidence type="ECO:0000313" key="3">
    <source>
        <dbReference type="Proteomes" id="UP000629963"/>
    </source>
</evidence>
<dbReference type="SUPFAM" id="SSF82185">
    <property type="entry name" value="Histone H3 K4-specific methyltransferase SET7/9 N-terminal domain"/>
    <property type="match status" value="1"/>
</dbReference>
<dbReference type="RefSeq" id="WP_187010572.1">
    <property type="nucleotide sequence ID" value="NZ_JACRUI010000004.1"/>
</dbReference>
<proteinExistence type="predicted"/>
<dbReference type="Pfam" id="PF03544">
    <property type="entry name" value="TonB_C"/>
    <property type="match status" value="1"/>
</dbReference>
<dbReference type="InterPro" id="IPR037682">
    <property type="entry name" value="TonB_C"/>
</dbReference>
<dbReference type="Gene3D" id="2.20.110.10">
    <property type="entry name" value="Histone H3 K4-specific methyltransferase SET7/9 N-terminal domain"/>
    <property type="match status" value="1"/>
</dbReference>
<evidence type="ECO:0000313" key="2">
    <source>
        <dbReference type="EMBL" id="MBC5842071.1"/>
    </source>
</evidence>
<name>A0ABR7J9A9_9FLAO</name>
<protein>
    <submittedName>
        <fullName evidence="2">Energy transducer TonB</fullName>
    </submittedName>
</protein>
<gene>
    <name evidence="2" type="ORF">H8R23_11690</name>
</gene>
<dbReference type="SUPFAM" id="SSF74653">
    <property type="entry name" value="TolA/TonB C-terminal domain"/>
    <property type="match status" value="1"/>
</dbReference>
<dbReference type="Gene3D" id="3.30.1150.10">
    <property type="match status" value="1"/>
</dbReference>
<dbReference type="Proteomes" id="UP000629963">
    <property type="component" value="Unassembled WGS sequence"/>
</dbReference>
<accession>A0ABR7J9A9</accession>
<evidence type="ECO:0000259" key="1">
    <source>
        <dbReference type="Pfam" id="PF03544"/>
    </source>
</evidence>
<organism evidence="2 3">
    <name type="scientific">Flavobacterium kayseriense</name>
    <dbReference type="NCBI Taxonomy" id="2764714"/>
    <lineage>
        <taxon>Bacteria</taxon>
        <taxon>Pseudomonadati</taxon>
        <taxon>Bacteroidota</taxon>
        <taxon>Flavobacteriia</taxon>
        <taxon>Flavobacteriales</taxon>
        <taxon>Flavobacteriaceae</taxon>
        <taxon>Flavobacterium</taxon>
    </lineage>
</organism>
<dbReference type="EMBL" id="JACRUJ010000004">
    <property type="protein sequence ID" value="MBC5842071.1"/>
    <property type="molecule type" value="Genomic_DNA"/>
</dbReference>
<feature type="domain" description="TonB C-terminal" evidence="1">
    <location>
        <begin position="168"/>
        <end position="230"/>
    </location>
</feature>
<sequence length="234" mass="27077">MKKSILFFFLLISITFYSQEKVYFTEDFKELPSAENAVYYSTYEEVEKGTQRTTYFLDGTKRNSDLFSNYRKKMKDGPSIEWHKNGSKAREVQYVKNKIEGVTTSYYENGIIKRKENFKNGDFVNGKCFDESGNEIAFFPYRKEAQFPGGPKEFYTYIAKNFRQPNSSQGEIIIGFNVELDGSLNHFEIIKSINKEMDLAAIKVLANGPKWVPAQIDGKDTVQKLKIPITVKYN</sequence>
<comment type="caution">
    <text evidence="2">The sequence shown here is derived from an EMBL/GenBank/DDBJ whole genome shotgun (WGS) entry which is preliminary data.</text>
</comment>
<reference evidence="2 3" key="1">
    <citation type="submission" date="2020-08" db="EMBL/GenBank/DDBJ databases">
        <title>Description of novel Flavobacterium F-380 isolate.</title>
        <authorList>
            <person name="Saticioglu I.B."/>
            <person name="Duman M."/>
            <person name="Altun S."/>
        </authorList>
    </citation>
    <scope>NUCLEOTIDE SEQUENCE [LARGE SCALE GENOMIC DNA]</scope>
    <source>
        <strain evidence="2 3">F-380</strain>
    </source>
</reference>
<keyword evidence="3" id="KW-1185">Reference proteome</keyword>